<dbReference type="PANTHER" id="PTHR22906:SF43">
    <property type="entry name" value="PROPERDIN"/>
    <property type="match status" value="1"/>
</dbReference>
<feature type="domain" description="Calx-beta" evidence="13">
    <location>
        <begin position="729"/>
        <end position="827"/>
    </location>
</feature>
<keyword evidence="10" id="KW-1015">Disulfide bond</keyword>
<dbReference type="SUPFAM" id="SSF82895">
    <property type="entry name" value="TSP-1 type 1 repeat"/>
    <property type="match status" value="9"/>
</dbReference>
<keyword evidence="9" id="KW-0472">Membrane</keyword>
<dbReference type="InterPro" id="IPR038081">
    <property type="entry name" value="CalX-like_sf"/>
</dbReference>
<evidence type="ECO:0000256" key="7">
    <source>
        <dbReference type="ARBA" id="ARBA00022837"/>
    </source>
</evidence>
<dbReference type="Pfam" id="PF03160">
    <property type="entry name" value="Calx-beta"/>
    <property type="match status" value="5"/>
</dbReference>
<organism evidence="14 15">
    <name type="scientific">Actinia tenebrosa</name>
    <name type="common">Australian red waratah sea anemone</name>
    <dbReference type="NCBI Taxonomy" id="6105"/>
    <lineage>
        <taxon>Eukaryota</taxon>
        <taxon>Metazoa</taxon>
        <taxon>Cnidaria</taxon>
        <taxon>Anthozoa</taxon>
        <taxon>Hexacorallia</taxon>
        <taxon>Actiniaria</taxon>
        <taxon>Actiniidae</taxon>
        <taxon>Actinia</taxon>
    </lineage>
</organism>
<feature type="chain" id="PRO_5028244045" evidence="12">
    <location>
        <begin position="21"/>
        <end position="1577"/>
    </location>
</feature>
<evidence type="ECO:0000256" key="10">
    <source>
        <dbReference type="ARBA" id="ARBA00023157"/>
    </source>
</evidence>
<feature type="region of interest" description="Disordered" evidence="11">
    <location>
        <begin position="1549"/>
        <end position="1577"/>
    </location>
</feature>
<dbReference type="Gene3D" id="2.60.40.2030">
    <property type="match status" value="8"/>
</dbReference>
<reference evidence="15" key="1">
    <citation type="submission" date="2025-08" db="UniProtKB">
        <authorList>
            <consortium name="RefSeq"/>
        </authorList>
    </citation>
    <scope>IDENTIFICATION</scope>
    <source>
        <tissue evidence="15">Tentacle</tissue>
    </source>
</reference>
<feature type="domain" description="Calx-beta" evidence="13">
    <location>
        <begin position="841"/>
        <end position="939"/>
    </location>
</feature>
<dbReference type="GeneID" id="116303960"/>
<evidence type="ECO:0000256" key="9">
    <source>
        <dbReference type="ARBA" id="ARBA00023136"/>
    </source>
</evidence>
<keyword evidence="5 12" id="KW-0732">Signal</keyword>
<feature type="domain" description="Calx-beta" evidence="13">
    <location>
        <begin position="502"/>
        <end position="602"/>
    </location>
</feature>
<evidence type="ECO:0000256" key="12">
    <source>
        <dbReference type="SAM" id="SignalP"/>
    </source>
</evidence>
<dbReference type="OrthoDB" id="98591at2759"/>
<dbReference type="FunFam" id="2.20.100.10:FF:000007">
    <property type="entry name" value="Thrombospondin 1"/>
    <property type="match status" value="2"/>
</dbReference>
<dbReference type="FunFam" id="2.20.100.10:FF:000001">
    <property type="entry name" value="semaphorin-5A isoform X1"/>
    <property type="match status" value="4"/>
</dbReference>
<feature type="compositionally biased region" description="Pro residues" evidence="11">
    <location>
        <begin position="1553"/>
        <end position="1577"/>
    </location>
</feature>
<evidence type="ECO:0000256" key="2">
    <source>
        <dbReference type="ARBA" id="ARBA00004613"/>
    </source>
</evidence>
<dbReference type="InterPro" id="IPR003644">
    <property type="entry name" value="Calx_beta"/>
</dbReference>
<sequence length="1577" mass="171330">MVCKLGFVFVVLISVGSTLGWPWRSDPAQQEHLTRQKRSVECKNHLDCFQCDQKKRQGQCAAYLSVCQHTCNPDCASTPFADEPYKPCADIKAQGDCLKAMPYSSSLWLSVCEKSCCVLENPPKWSEWSDWGSCSKSCDHGFKTRTRVCQGEGFGQTCEGSPFESAKCNVGVPCKGTVGWKDITTTVEETVGKVTLTIVRTVKTDCDASIKVNTKDGTAVQPDDYVKIEDLVIDFATDETEKTVTFTINKDKLIEPLESFTAVITADPNKLNVDPAVTTINIKDCTAKIGLRPDKYEVQENLKIVKVTVFREGCLRDTNKVCISTVDGTAKAVSDYVAISKQEVSFAPTETSKEISITIVNDGVEEQDEDFSVELGCADPATLIVAPGKATVVVKDDDVDGNWSDWGPYGDCSKTCGSGVQTRSRTCTNPKPQGGGKDCEGLAVSSQACNTHKCPINGSWSEWGPWSEGTRTCGGATRYRTRTCTNPPPQYGGLDCEGPEKETQGCNNEPCPAQVGLKPKEISVLENVGKVEITVFRVGNSIGSNKCKLNTVAGSAEAGKDFDAIADLDVIFEVGEETKTVSVNIIDDKELEESENFQVKLSCSEDPSVTEVNPDTTTITITDDDVQIGFDPTSYSVRETDGQVTLKVFRKGYLKEPNTAIVNTCDLTAKAPEDFTALADFEVSFAAGETSKDVVVSIVDDKVLEDVETFCATLSTEDPKVSKVDPAKAEISIVDNDVKVGFRPDAYEIVESKPYVIVKVYRVGNLKGVTKVILNTIPDSASEGSDFTPLEDVVVTFLAGESIQSFKVNIVDNNIVESLESFTVKMTTKDTDVTKILPDVATIKIIDDDAVFSIEQPQYCVLETAGSLTVKITRKGATTFEHNAILNTQDVSAIAPADYEKITDLGVKFGANELEKEVTVNIVDDNAEEGPEKFKLVLTTSDPRATVENGVAVINIEDNDIDGKYSEWSAWSACGKSCGQSSQSRTRVCDPAPQGGGAACSGPNTETKSCFVLEHCPVDGGFSDYAAWGDCSRSCGGGFQLKYRTCTNPAPQYGGKPCVGTLVEAQACNDKCCPVDGQWSYYGSWSECKDGKQSRTRKCNNPAPSCGGKDCEGGAGAATQTRDCPPPSPCVYESMLTLSNRELETGEFQSKDNEIRKSCKSGTQSRTRTCTNPAPANGGKKCVGDSSQSRVCNKNVPCPVSVRFHPLNYKVVESDVNDVTVKIVRSGDLQQATTVFLSTVDGTAKKLSDYRPRNKLPVKFKPGQKERKVRIDIINDKKVEKASENFFAKLTSDSPSVKIVPSGSKATIRIDDDDSVFRFKKIRYVVKENVGKVNLVILRSGATNKKQTARIQTKDGTAVSTANGDFQSVGNPTPLSVVFGPGEKHKTVSVKINDDKICEKRERFTVILSTKDNSATVNDKFDVAVVDILDNDVNGGWGKWSPWGKCDKPCGKGRKYRSRKCNNPAPQGGGRKCRGSPRQSAYCYVKRYCPINGGYGEWSKWSSCSRSCGAGSRTRTRVCNKPKPQYGGKPCDGVPKQTRKCYLRACPYAGNTPTPPPYKPPETKPPAYQPPPPYNPY</sequence>
<keyword evidence="3" id="KW-0964">Secreted</keyword>
<feature type="domain" description="Calx-beta" evidence="13">
    <location>
        <begin position="1189"/>
        <end position="1291"/>
    </location>
</feature>
<feature type="domain" description="Calx-beta" evidence="13">
    <location>
        <begin position="1306"/>
        <end position="1409"/>
    </location>
</feature>
<dbReference type="GO" id="GO:0016020">
    <property type="term" value="C:membrane"/>
    <property type="evidence" value="ECO:0007669"/>
    <property type="project" value="UniProtKB-SubCell"/>
</dbReference>
<dbReference type="SMART" id="SM00237">
    <property type="entry name" value="Calx_beta"/>
    <property type="match status" value="8"/>
</dbReference>
<dbReference type="PRINTS" id="PR01705">
    <property type="entry name" value="TSP1REPEAT"/>
</dbReference>
<dbReference type="RefSeq" id="XP_031569460.1">
    <property type="nucleotide sequence ID" value="XM_031713600.1"/>
</dbReference>
<dbReference type="Gene3D" id="2.20.100.10">
    <property type="entry name" value="Thrombospondin type-1 (TSP1) repeat"/>
    <property type="match status" value="9"/>
</dbReference>
<feature type="domain" description="Calx-beta" evidence="13">
    <location>
        <begin position="278"/>
        <end position="376"/>
    </location>
</feature>
<keyword evidence="7" id="KW-0106">Calcium</keyword>
<feature type="domain" description="Calx-beta" evidence="13">
    <location>
        <begin position="166"/>
        <end position="265"/>
    </location>
</feature>
<evidence type="ECO:0000256" key="6">
    <source>
        <dbReference type="ARBA" id="ARBA00022737"/>
    </source>
</evidence>
<dbReference type="PROSITE" id="PS50092">
    <property type="entry name" value="TSP1"/>
    <property type="match status" value="9"/>
</dbReference>
<dbReference type="PANTHER" id="PTHR22906">
    <property type="entry name" value="PROPERDIN"/>
    <property type="match status" value="1"/>
</dbReference>
<dbReference type="GO" id="GO:0007154">
    <property type="term" value="P:cell communication"/>
    <property type="evidence" value="ECO:0007669"/>
    <property type="project" value="InterPro"/>
</dbReference>
<feature type="signal peptide" evidence="12">
    <location>
        <begin position="1"/>
        <end position="20"/>
    </location>
</feature>
<dbReference type="KEGG" id="aten:116303960"/>
<keyword evidence="8" id="KW-1133">Transmembrane helix</keyword>
<evidence type="ECO:0000256" key="4">
    <source>
        <dbReference type="ARBA" id="ARBA00022692"/>
    </source>
</evidence>
<dbReference type="InterPro" id="IPR000884">
    <property type="entry name" value="TSP1_rpt"/>
</dbReference>
<dbReference type="SUPFAM" id="SSF141072">
    <property type="entry name" value="CalX-like"/>
    <property type="match status" value="8"/>
</dbReference>
<comment type="subcellular location">
    <subcellularLocation>
        <location evidence="1">Membrane</location>
        <topology evidence="1">Single-pass membrane protein</topology>
    </subcellularLocation>
    <subcellularLocation>
        <location evidence="2">Secreted</location>
    </subcellularLocation>
</comment>
<evidence type="ECO:0000313" key="15">
    <source>
        <dbReference type="RefSeq" id="XP_031569460.1"/>
    </source>
</evidence>
<keyword evidence="4" id="KW-0812">Transmembrane</keyword>
<dbReference type="InterPro" id="IPR052065">
    <property type="entry name" value="Compl_asym_regulator"/>
</dbReference>
<keyword evidence="14" id="KW-1185">Reference proteome</keyword>
<gene>
    <name evidence="15" type="primary">LOC116303960</name>
</gene>
<dbReference type="SMART" id="SM00209">
    <property type="entry name" value="TSP1"/>
    <property type="match status" value="9"/>
</dbReference>
<keyword evidence="6" id="KW-0677">Repeat</keyword>
<dbReference type="Proteomes" id="UP000515163">
    <property type="component" value="Unplaced"/>
</dbReference>
<feature type="domain" description="Calx-beta" evidence="13">
    <location>
        <begin position="617"/>
        <end position="715"/>
    </location>
</feature>
<dbReference type="InterPro" id="IPR036383">
    <property type="entry name" value="TSP1_rpt_sf"/>
</dbReference>
<evidence type="ECO:0000256" key="8">
    <source>
        <dbReference type="ARBA" id="ARBA00022989"/>
    </source>
</evidence>
<proteinExistence type="predicted"/>
<evidence type="ECO:0000256" key="11">
    <source>
        <dbReference type="SAM" id="MobiDB-lite"/>
    </source>
</evidence>
<protein>
    <submittedName>
        <fullName evidence="15">Uncharacterized protein LOC116303960</fullName>
    </submittedName>
</protein>
<dbReference type="Pfam" id="PF00090">
    <property type="entry name" value="TSP_1"/>
    <property type="match status" value="8"/>
</dbReference>
<name>A0A6P8IT64_ACTTE</name>
<evidence type="ECO:0000256" key="3">
    <source>
        <dbReference type="ARBA" id="ARBA00022525"/>
    </source>
</evidence>
<accession>A0A6P8IT64</accession>
<evidence type="ECO:0000313" key="14">
    <source>
        <dbReference type="Proteomes" id="UP000515163"/>
    </source>
</evidence>
<evidence type="ECO:0000256" key="5">
    <source>
        <dbReference type="ARBA" id="ARBA00022729"/>
    </source>
</evidence>
<evidence type="ECO:0000259" key="13">
    <source>
        <dbReference type="SMART" id="SM00237"/>
    </source>
</evidence>
<evidence type="ECO:0000256" key="1">
    <source>
        <dbReference type="ARBA" id="ARBA00004167"/>
    </source>
</evidence>
<dbReference type="InParanoid" id="A0A6P8IT64"/>